<dbReference type="CDD" id="cd09603">
    <property type="entry name" value="M1_APN_like"/>
    <property type="match status" value="1"/>
</dbReference>
<dbReference type="InterPro" id="IPR045357">
    <property type="entry name" value="Aminopeptidase_N-like_N"/>
</dbReference>
<dbReference type="InterPro" id="IPR050344">
    <property type="entry name" value="Peptidase_M1_aminopeptidases"/>
</dbReference>
<dbReference type="InterPro" id="IPR014782">
    <property type="entry name" value="Peptidase_M1_dom"/>
</dbReference>
<accession>A0ABY6CTU3</accession>
<dbReference type="Gene3D" id="1.10.390.10">
    <property type="entry name" value="Neutral Protease Domain 2"/>
    <property type="match status" value="1"/>
</dbReference>
<evidence type="ECO:0000256" key="2">
    <source>
        <dbReference type="ARBA" id="ARBA00001947"/>
    </source>
</evidence>
<proteinExistence type="inferred from homology"/>
<evidence type="ECO:0000256" key="1">
    <source>
        <dbReference type="ARBA" id="ARBA00000098"/>
    </source>
</evidence>
<dbReference type="PANTHER" id="PTHR11533">
    <property type="entry name" value="PROTEASE M1 ZINC METALLOPROTEASE"/>
    <property type="match status" value="1"/>
</dbReference>
<dbReference type="EMBL" id="CP106679">
    <property type="protein sequence ID" value="UXP33936.1"/>
    <property type="molecule type" value="Genomic_DNA"/>
</dbReference>
<dbReference type="EC" id="3.4.11.2" evidence="4"/>
<keyword evidence="8" id="KW-0479">Metal-binding</keyword>
<evidence type="ECO:0000256" key="8">
    <source>
        <dbReference type="ARBA" id="ARBA00022723"/>
    </source>
</evidence>
<evidence type="ECO:0000256" key="6">
    <source>
        <dbReference type="ARBA" id="ARBA00022438"/>
    </source>
</evidence>
<evidence type="ECO:0000256" key="5">
    <source>
        <dbReference type="ARBA" id="ARBA00015611"/>
    </source>
</evidence>
<keyword evidence="15" id="KW-1185">Reference proteome</keyword>
<name>A0ABY6CTU3_9BACT</name>
<evidence type="ECO:0000259" key="13">
    <source>
        <dbReference type="Pfam" id="PF17900"/>
    </source>
</evidence>
<protein>
    <recommendedName>
        <fullName evidence="5">Aminopeptidase N</fullName>
        <ecNumber evidence="4">3.4.11.2</ecNumber>
    </recommendedName>
</protein>
<comment type="catalytic activity">
    <reaction evidence="1">
        <text>Release of an N-terminal amino acid, Xaa-|-Yaa- from a peptide, amide or arylamide. Xaa is preferably Ala, but may be most amino acids including Pro (slow action). When a terminal hydrophobic residue is followed by a prolyl residue, the two may be released as an intact Xaa-Pro dipeptide.</text>
        <dbReference type="EC" id="3.4.11.2"/>
    </reaction>
</comment>
<evidence type="ECO:0000256" key="4">
    <source>
        <dbReference type="ARBA" id="ARBA00012564"/>
    </source>
</evidence>
<evidence type="ECO:0000256" key="10">
    <source>
        <dbReference type="ARBA" id="ARBA00022833"/>
    </source>
</evidence>
<keyword evidence="7" id="KW-0645">Protease</keyword>
<keyword evidence="10" id="KW-0862">Zinc</keyword>
<evidence type="ECO:0000256" key="7">
    <source>
        <dbReference type="ARBA" id="ARBA00022670"/>
    </source>
</evidence>
<dbReference type="InterPro" id="IPR001930">
    <property type="entry name" value="Peptidase_M1"/>
</dbReference>
<dbReference type="SUPFAM" id="SSF63737">
    <property type="entry name" value="Leukotriene A4 hydrolase N-terminal domain"/>
    <property type="match status" value="1"/>
</dbReference>
<dbReference type="RefSeq" id="WP_262311362.1">
    <property type="nucleotide sequence ID" value="NZ_CP106679.1"/>
</dbReference>
<feature type="domain" description="Peptidase M1 membrane alanine aminopeptidase" evidence="12">
    <location>
        <begin position="233"/>
        <end position="431"/>
    </location>
</feature>
<keyword evidence="11" id="KW-0482">Metalloprotease</keyword>
<evidence type="ECO:0000256" key="9">
    <source>
        <dbReference type="ARBA" id="ARBA00022801"/>
    </source>
</evidence>
<comment type="cofactor">
    <cofactor evidence="2">
        <name>Zn(2+)</name>
        <dbReference type="ChEBI" id="CHEBI:29105"/>
    </cofactor>
</comment>
<reference evidence="14" key="1">
    <citation type="submission" date="2022-09" db="EMBL/GenBank/DDBJ databases">
        <title>Comparative genomics and taxonomic characterization of three novel marine species of genus Reichenbachiella exhibiting antioxidant and polysaccharide degradation activities.</title>
        <authorList>
            <person name="Muhammad N."/>
            <person name="Lee Y.-J."/>
            <person name="Ko J."/>
            <person name="Kim S.-G."/>
        </authorList>
    </citation>
    <scope>NUCLEOTIDE SEQUENCE</scope>
    <source>
        <strain evidence="14">BKB1-1</strain>
    </source>
</reference>
<evidence type="ECO:0000256" key="11">
    <source>
        <dbReference type="ARBA" id="ARBA00023049"/>
    </source>
</evidence>
<dbReference type="InterPro" id="IPR042097">
    <property type="entry name" value="Aminopeptidase_N-like_N_sf"/>
</dbReference>
<dbReference type="Proteomes" id="UP001065174">
    <property type="component" value="Chromosome"/>
</dbReference>
<feature type="domain" description="Aminopeptidase N-like N-terminal" evidence="13">
    <location>
        <begin position="30"/>
        <end position="195"/>
    </location>
</feature>
<comment type="similarity">
    <text evidence="3">Belongs to the peptidase M1 family.</text>
</comment>
<keyword evidence="9" id="KW-0378">Hydrolase</keyword>
<evidence type="ECO:0000313" key="15">
    <source>
        <dbReference type="Proteomes" id="UP001065174"/>
    </source>
</evidence>
<dbReference type="PANTHER" id="PTHR11533:SF174">
    <property type="entry name" value="PUROMYCIN-SENSITIVE AMINOPEPTIDASE-RELATED"/>
    <property type="match status" value="1"/>
</dbReference>
<sequence>MRFFFFLPFFIVFLGIDLSYAQSGKMDVLHYKFSVDLSDSSDIVIGQADLTIQIPSQLDSIVLDFSDQMHIQRVLIGTTHVAFVHGKGLIRIPILPAYLGQSVAVNIKYTGMPRDGLIISQNKYGQRTFFTDHWPTRASEWLPVVDHPTDKATCEFVVTAPAHYQVVSNGHLVSEKTLASGKKMTHWKMDKVIPTKVMAMGAAEFHVTKLDSMSHVWLYKHHAQHGHRDFGDAPEILRFMEEKIGPYPFEKLDHVESTTVFGGMENASCIFYSERAIAGKKNLNTLIAHEVAHQWFGNSASEAKWGDVWLSEGFATYFELLYLTEKYGLDSLKKNAALDEKKIIEYEQAHPQTAIVQTDSSNLNGYLNTLTYEKGAWVLRLLNQRLGQKVFDQIIRTYYERYAYSNATSEDFIAVAQEISGKDLSYFFNQWLYVPGSPRINYSWKLKRNSLELNFEQLTDHTYQLIIDVPIKTSNNSFEIRKVMLTQKKQQISLDNIRSDLQGHIVLDPLNIICGTFNAVKAK</sequence>
<evidence type="ECO:0000256" key="3">
    <source>
        <dbReference type="ARBA" id="ARBA00010136"/>
    </source>
</evidence>
<organism evidence="14 15">
    <name type="scientific">Reichenbachiella agarivorans</name>
    <dbReference type="NCBI Taxonomy" id="2979464"/>
    <lineage>
        <taxon>Bacteria</taxon>
        <taxon>Pseudomonadati</taxon>
        <taxon>Bacteroidota</taxon>
        <taxon>Cytophagia</taxon>
        <taxon>Cytophagales</taxon>
        <taxon>Reichenbachiellaceae</taxon>
        <taxon>Reichenbachiella</taxon>
    </lineage>
</organism>
<gene>
    <name evidence="14" type="ORF">N6H18_08260</name>
</gene>
<keyword evidence="6" id="KW-0031">Aminopeptidase</keyword>
<dbReference type="SUPFAM" id="SSF55486">
    <property type="entry name" value="Metalloproteases ('zincins'), catalytic domain"/>
    <property type="match status" value="1"/>
</dbReference>
<dbReference type="Pfam" id="PF17900">
    <property type="entry name" value="Peptidase_M1_N"/>
    <property type="match status" value="1"/>
</dbReference>
<evidence type="ECO:0000259" key="12">
    <source>
        <dbReference type="Pfam" id="PF01433"/>
    </source>
</evidence>
<dbReference type="PRINTS" id="PR00756">
    <property type="entry name" value="ALADIPTASE"/>
</dbReference>
<evidence type="ECO:0000313" key="14">
    <source>
        <dbReference type="EMBL" id="UXP33936.1"/>
    </source>
</evidence>
<dbReference type="Pfam" id="PF01433">
    <property type="entry name" value="Peptidase_M1"/>
    <property type="match status" value="1"/>
</dbReference>
<dbReference type="InterPro" id="IPR027268">
    <property type="entry name" value="Peptidase_M4/M1_CTD_sf"/>
</dbReference>
<dbReference type="Gene3D" id="2.60.40.1730">
    <property type="entry name" value="tricorn interacting facor f3 domain"/>
    <property type="match status" value="1"/>
</dbReference>